<evidence type="ECO:0000313" key="4">
    <source>
        <dbReference type="Proteomes" id="UP000515908"/>
    </source>
</evidence>
<comment type="similarity">
    <text evidence="1">Belongs to the PPR family. P subfamily.</text>
</comment>
<accession>A0A7G2CVC7</accession>
<dbReference type="Gene3D" id="1.25.40.10">
    <property type="entry name" value="Tetratricopeptide repeat domain"/>
    <property type="match status" value="5"/>
</dbReference>
<dbReference type="NCBIfam" id="TIGR00756">
    <property type="entry name" value="PPR"/>
    <property type="match status" value="5"/>
</dbReference>
<dbReference type="PANTHER" id="PTHR46128:SF329">
    <property type="entry name" value="MITOCHONDRIAL GROUP I INTRON SPLICING FACTOR DMR1"/>
    <property type="match status" value="1"/>
</dbReference>
<dbReference type="InterPro" id="IPR050872">
    <property type="entry name" value="PPR_P_subfamily"/>
</dbReference>
<keyword evidence="4" id="KW-1185">Reference proteome</keyword>
<dbReference type="PROSITE" id="PS51375">
    <property type="entry name" value="PPR"/>
    <property type="match status" value="4"/>
</dbReference>
<dbReference type="Proteomes" id="UP000515908">
    <property type="component" value="Chromosome 25"/>
</dbReference>
<sequence>MLSKVDTLLSSIDSRLKQGDPDMDINAAHIRAVFRGYGAAGKGESIKHAWDVIKAHEISRDLRIFNELFKWYSLMGNVKNILELKEEMEGMKINADSITYTWIIRALGRYYPRHVIGLYEELQSRHVRPDIQLYTTLIGVLGDLRKFDEVESLWADMLKREEAGTLQLTPICFAVRIRINGKNVERALQLFEEAKKRNFHEHPHVQTSLLHTLASSKEGGEKKVEEFILTLSPWSTDIYNVLLNMYSKQQNKEQFNTTLEKMKSESVAMNDVTFGTLITAFSRWGDEVKMKEVIQLLKDHEGEVSPTFYSVLASSLQRMGDVEGVSEAWEDLVASKLFPDTDVYNQFLSLYSRQHNIKKMQDVLDSMMKQVPPNPVTATTVLDMLGKSGRVSEMESLFEDMKETPDTAPTSVTYHQLLNTYAKTGDILKMENVYEELRSKGHVENAVTYNILMDGYGRAKAFEQMEEVLQKRKQSGIPPDDLTYCVLLSTYGKGKMESEVKRVFAEVSTSDNAKLQTRRVLWSAIDAFCRCGRPGEVEVCVEMLKEKTPQKTLRLTDCNTLIPYYCRLSDMDKVEEMLGLIKTLEGEVSYHSLNAIARGYARLGRFDKAVETLHVIRDKNWAPDASTALSLSGSFLKAGLHEQARQIIEWRRQYAKAAGEVEQISAV</sequence>
<dbReference type="Pfam" id="PF01535">
    <property type="entry name" value="PPR"/>
    <property type="match status" value="2"/>
</dbReference>
<dbReference type="AlphaFoldDB" id="A0A7G2CVC7"/>
<gene>
    <name evidence="3" type="ORF">ADEAN_000991700</name>
</gene>
<dbReference type="EMBL" id="LR877169">
    <property type="protein sequence ID" value="CAD2222373.1"/>
    <property type="molecule type" value="Genomic_DNA"/>
</dbReference>
<protein>
    <submittedName>
        <fullName evidence="3">PPR repeat/Pentatricopeptide repeat domain/PPR repeat family, putative</fullName>
    </submittedName>
</protein>
<dbReference type="InterPro" id="IPR011990">
    <property type="entry name" value="TPR-like_helical_dom_sf"/>
</dbReference>
<dbReference type="Pfam" id="PF13041">
    <property type="entry name" value="PPR_2"/>
    <property type="match status" value="2"/>
</dbReference>
<evidence type="ECO:0000313" key="3">
    <source>
        <dbReference type="EMBL" id="CAD2222373.1"/>
    </source>
</evidence>
<feature type="repeat" description="PPR" evidence="2">
    <location>
        <begin position="374"/>
        <end position="404"/>
    </location>
</feature>
<feature type="repeat" description="PPR" evidence="2">
    <location>
        <begin position="410"/>
        <end position="444"/>
    </location>
</feature>
<organism evidence="3 4">
    <name type="scientific">Angomonas deanei</name>
    <dbReference type="NCBI Taxonomy" id="59799"/>
    <lineage>
        <taxon>Eukaryota</taxon>
        <taxon>Discoba</taxon>
        <taxon>Euglenozoa</taxon>
        <taxon>Kinetoplastea</taxon>
        <taxon>Metakinetoplastina</taxon>
        <taxon>Trypanosomatida</taxon>
        <taxon>Trypanosomatidae</taxon>
        <taxon>Strigomonadinae</taxon>
        <taxon>Angomonas</taxon>
    </lineage>
</organism>
<dbReference type="InterPro" id="IPR002885">
    <property type="entry name" value="PPR_rpt"/>
</dbReference>
<proteinExistence type="inferred from homology"/>
<feature type="repeat" description="PPR" evidence="2">
    <location>
        <begin position="589"/>
        <end position="623"/>
    </location>
</feature>
<dbReference type="VEuPathDB" id="TriTrypDB:ADEAN_000991700"/>
<evidence type="ECO:0000256" key="2">
    <source>
        <dbReference type="PROSITE-ProRule" id="PRU00708"/>
    </source>
</evidence>
<reference evidence="3 4" key="1">
    <citation type="submission" date="2020-08" db="EMBL/GenBank/DDBJ databases">
        <authorList>
            <person name="Newling K."/>
            <person name="Davey J."/>
            <person name="Forrester S."/>
        </authorList>
    </citation>
    <scope>NUCLEOTIDE SEQUENCE [LARGE SCALE GENOMIC DNA]</scope>
    <source>
        <strain evidence="4">Crithidia deanei Carvalho (ATCC PRA-265)</strain>
    </source>
</reference>
<feature type="repeat" description="PPR" evidence="2">
    <location>
        <begin position="445"/>
        <end position="479"/>
    </location>
</feature>
<evidence type="ECO:0000256" key="1">
    <source>
        <dbReference type="ARBA" id="ARBA00007626"/>
    </source>
</evidence>
<name>A0A7G2CVC7_9TRYP</name>
<dbReference type="Pfam" id="PF13812">
    <property type="entry name" value="PPR_3"/>
    <property type="match status" value="1"/>
</dbReference>
<dbReference type="PANTHER" id="PTHR46128">
    <property type="entry name" value="MITOCHONDRIAL GROUP I INTRON SPLICING FACTOR CCM1"/>
    <property type="match status" value="1"/>
</dbReference>